<proteinExistence type="inferred from homology"/>
<dbReference type="Pfam" id="PF08281">
    <property type="entry name" value="Sigma70_r4_2"/>
    <property type="match status" value="1"/>
</dbReference>
<evidence type="ECO:0000256" key="4">
    <source>
        <dbReference type="ARBA" id="ARBA00023163"/>
    </source>
</evidence>
<dbReference type="Gene3D" id="1.10.10.10">
    <property type="entry name" value="Winged helix-like DNA-binding domain superfamily/Winged helix DNA-binding domain"/>
    <property type="match status" value="1"/>
</dbReference>
<accession>A0ABQ1XEM0</accession>
<evidence type="ECO:0000313" key="8">
    <source>
        <dbReference type="Proteomes" id="UP000642938"/>
    </source>
</evidence>
<evidence type="ECO:0000256" key="3">
    <source>
        <dbReference type="ARBA" id="ARBA00023082"/>
    </source>
</evidence>
<dbReference type="SUPFAM" id="SSF88946">
    <property type="entry name" value="Sigma2 domain of RNA polymerase sigma factors"/>
    <property type="match status" value="1"/>
</dbReference>
<dbReference type="NCBIfam" id="TIGR02937">
    <property type="entry name" value="sigma70-ECF"/>
    <property type="match status" value="1"/>
</dbReference>
<comment type="similarity">
    <text evidence="1">Belongs to the sigma-70 factor family. ECF subfamily.</text>
</comment>
<feature type="domain" description="RNA polymerase sigma-70 region 2" evidence="5">
    <location>
        <begin position="29"/>
        <end position="95"/>
    </location>
</feature>
<evidence type="ECO:0000256" key="2">
    <source>
        <dbReference type="ARBA" id="ARBA00023015"/>
    </source>
</evidence>
<dbReference type="Proteomes" id="UP000642938">
    <property type="component" value="Unassembled WGS sequence"/>
</dbReference>
<name>A0ABQ1XEM0_9SPHI</name>
<evidence type="ECO:0000259" key="5">
    <source>
        <dbReference type="Pfam" id="PF04542"/>
    </source>
</evidence>
<organism evidence="7 8">
    <name type="scientific">Pedobacter zeae</name>
    <dbReference type="NCBI Taxonomy" id="1737356"/>
    <lineage>
        <taxon>Bacteria</taxon>
        <taxon>Pseudomonadati</taxon>
        <taxon>Bacteroidota</taxon>
        <taxon>Sphingobacteriia</taxon>
        <taxon>Sphingobacteriales</taxon>
        <taxon>Sphingobacteriaceae</taxon>
        <taxon>Pedobacter</taxon>
    </lineage>
</organism>
<protein>
    <submittedName>
        <fullName evidence="7">Sigma-24 (FecI-like protein)</fullName>
    </submittedName>
</protein>
<keyword evidence="8" id="KW-1185">Reference proteome</keyword>
<keyword evidence="4" id="KW-0804">Transcription</keyword>
<evidence type="ECO:0000259" key="6">
    <source>
        <dbReference type="Pfam" id="PF08281"/>
    </source>
</evidence>
<dbReference type="Gene3D" id="1.10.1740.10">
    <property type="match status" value="1"/>
</dbReference>
<dbReference type="InterPro" id="IPR013324">
    <property type="entry name" value="RNA_pol_sigma_r3/r4-like"/>
</dbReference>
<dbReference type="PANTHER" id="PTHR43133:SF51">
    <property type="entry name" value="RNA POLYMERASE SIGMA FACTOR"/>
    <property type="match status" value="1"/>
</dbReference>
<keyword evidence="2" id="KW-0805">Transcription regulation</keyword>
<evidence type="ECO:0000256" key="1">
    <source>
        <dbReference type="ARBA" id="ARBA00010641"/>
    </source>
</evidence>
<dbReference type="InterPro" id="IPR014284">
    <property type="entry name" value="RNA_pol_sigma-70_dom"/>
</dbReference>
<gene>
    <name evidence="7" type="ORF">GCM10007422_01710</name>
</gene>
<feature type="domain" description="RNA polymerase sigma factor 70 region 4 type 2" evidence="6">
    <location>
        <begin position="135"/>
        <end position="185"/>
    </location>
</feature>
<dbReference type="InterPro" id="IPR013249">
    <property type="entry name" value="RNA_pol_sigma70_r4_t2"/>
</dbReference>
<keyword evidence="3" id="KW-0731">Sigma factor</keyword>
<dbReference type="Pfam" id="PF04542">
    <property type="entry name" value="Sigma70_r2"/>
    <property type="match status" value="1"/>
</dbReference>
<comment type="caution">
    <text evidence="7">The sequence shown here is derived from an EMBL/GenBank/DDBJ whole genome shotgun (WGS) entry which is preliminary data.</text>
</comment>
<dbReference type="InterPro" id="IPR036388">
    <property type="entry name" value="WH-like_DNA-bd_sf"/>
</dbReference>
<evidence type="ECO:0000313" key="7">
    <source>
        <dbReference type="EMBL" id="GGG92332.1"/>
    </source>
</evidence>
<dbReference type="InterPro" id="IPR039425">
    <property type="entry name" value="RNA_pol_sigma-70-like"/>
</dbReference>
<reference evidence="8" key="1">
    <citation type="journal article" date="2019" name="Int. J. Syst. Evol. Microbiol.">
        <title>The Global Catalogue of Microorganisms (GCM) 10K type strain sequencing project: providing services to taxonomists for standard genome sequencing and annotation.</title>
        <authorList>
            <consortium name="The Broad Institute Genomics Platform"/>
            <consortium name="The Broad Institute Genome Sequencing Center for Infectious Disease"/>
            <person name="Wu L."/>
            <person name="Ma J."/>
        </authorList>
    </citation>
    <scope>NUCLEOTIDE SEQUENCE [LARGE SCALE GENOMIC DNA]</scope>
    <source>
        <strain evidence="8">CGMCC 1.15287</strain>
    </source>
</reference>
<dbReference type="SUPFAM" id="SSF88659">
    <property type="entry name" value="Sigma3 and sigma4 domains of RNA polymerase sigma factors"/>
    <property type="match status" value="1"/>
</dbReference>
<dbReference type="EMBL" id="BMHZ01000001">
    <property type="protein sequence ID" value="GGG92332.1"/>
    <property type="molecule type" value="Genomic_DNA"/>
</dbReference>
<dbReference type="PANTHER" id="PTHR43133">
    <property type="entry name" value="RNA POLYMERASE ECF-TYPE SIGMA FACTO"/>
    <property type="match status" value="1"/>
</dbReference>
<dbReference type="CDD" id="cd06171">
    <property type="entry name" value="Sigma70_r4"/>
    <property type="match status" value="1"/>
</dbReference>
<dbReference type="InterPro" id="IPR007627">
    <property type="entry name" value="RNA_pol_sigma70_r2"/>
</dbReference>
<sequence>MSSGQSAILSDRDVVKKIMDGDRHAATLLVRRTEKLVAQIVFKMLGNHPDRKDLTQDIYLKTFRYLPRFRFQCKLSTWVAQISYTTCLDHLQKYRLELITISTGDELSLGNTCSQEISGDIPDASQLLSIKERSEILEKLSTTLPPVYRTLITLFHKEELSVEEIRDITGLPVGTVKNYLFRARKVLKESLLNHYSKEDL</sequence>
<dbReference type="InterPro" id="IPR013325">
    <property type="entry name" value="RNA_pol_sigma_r2"/>
</dbReference>